<dbReference type="PANTHER" id="PTHR11567">
    <property type="entry name" value="ACID PHOSPHATASE-RELATED"/>
    <property type="match status" value="1"/>
</dbReference>
<dbReference type="EMBL" id="JBBWUH010000016">
    <property type="protein sequence ID" value="KAK8151764.1"/>
    <property type="molecule type" value="Genomic_DNA"/>
</dbReference>
<dbReference type="PANTHER" id="PTHR11567:SF195">
    <property type="entry name" value="ACID PHOSPHATASE, PUTATIVE (AFU_ORTHOLOGUE AFUA_3G14570)-RELATED"/>
    <property type="match status" value="1"/>
</dbReference>
<dbReference type="SUPFAM" id="SSF53254">
    <property type="entry name" value="Phosphoglycerate mutase-like"/>
    <property type="match status" value="1"/>
</dbReference>
<feature type="region of interest" description="Disordered" evidence="2">
    <location>
        <begin position="522"/>
        <end position="545"/>
    </location>
</feature>
<comment type="similarity">
    <text evidence="1">Belongs to the histidine acid phosphatase family.</text>
</comment>
<reference evidence="4 5" key="1">
    <citation type="journal article" date="2022" name="G3 (Bethesda)">
        <title>Enemy or ally: a genomic approach to elucidate the lifestyle of Phyllosticta citrichinaensis.</title>
        <authorList>
            <person name="Buijs V.A."/>
            <person name="Groenewald J.Z."/>
            <person name="Haridas S."/>
            <person name="LaButti K.M."/>
            <person name="Lipzen A."/>
            <person name="Martin F.M."/>
            <person name="Barry K."/>
            <person name="Grigoriev I.V."/>
            <person name="Crous P.W."/>
            <person name="Seidl M.F."/>
        </authorList>
    </citation>
    <scope>NUCLEOTIDE SEQUENCE [LARGE SCALE GENOMIC DNA]</scope>
    <source>
        <strain evidence="4 5">CBS 129764</strain>
    </source>
</reference>
<dbReference type="InterPro" id="IPR029033">
    <property type="entry name" value="His_PPase_superfam"/>
</dbReference>
<dbReference type="InterPro" id="IPR050645">
    <property type="entry name" value="Histidine_acid_phosphatase"/>
</dbReference>
<dbReference type="Proteomes" id="UP001456524">
    <property type="component" value="Unassembled WGS sequence"/>
</dbReference>
<name>A0ABR1XF58_9PEZI</name>
<proteinExistence type="inferred from homology"/>
<keyword evidence="3" id="KW-0472">Membrane</keyword>
<evidence type="ECO:0000313" key="5">
    <source>
        <dbReference type="Proteomes" id="UP001456524"/>
    </source>
</evidence>
<evidence type="ECO:0000256" key="1">
    <source>
        <dbReference type="ARBA" id="ARBA00005375"/>
    </source>
</evidence>
<keyword evidence="3" id="KW-0812">Transmembrane</keyword>
<dbReference type="Gene3D" id="3.40.50.1240">
    <property type="entry name" value="Phosphoglycerate mutase-like"/>
    <property type="match status" value="1"/>
</dbReference>
<gene>
    <name evidence="4" type="ORF">IWX90DRAFT_419276</name>
</gene>
<keyword evidence="3" id="KW-1133">Transmembrane helix</keyword>
<comment type="caution">
    <text evidence="4">The sequence shown here is derived from an EMBL/GenBank/DDBJ whole genome shotgun (WGS) entry which is preliminary data.</text>
</comment>
<evidence type="ECO:0000313" key="4">
    <source>
        <dbReference type="EMBL" id="KAK8151764.1"/>
    </source>
</evidence>
<feature type="transmembrane region" description="Helical" evidence="3">
    <location>
        <begin position="38"/>
        <end position="58"/>
    </location>
</feature>
<sequence>MAFRSKTRHRYAVAWYEKPTAADDDRDRPATGTASYQLAWILVVLVSFLTVGIILHSGDHVVVSFQLRPAQIPLERQKAATVAGPRKKPKLTTAMAAKFLNSSVAGAWYPPAQSWINNLDDVINGTGVHGFIFNSSFLPEGTPYGTYNWCNMPHVRAQEYPVASDEYELEYVEVIHRHHKRTPYAANTFPHENYPWSCDDEGLFYHAQPLNPPGNVSAPTYWSVYTSPSNPFAPTSGFNGSCQFPQITRGGLDDAHQHGLDLWSVYGELLNFLDPQTAREQSAFRVTNNVITSQVSSMLIPGFFANALSPGAAQQQANVPLHIQPATIDSLEPAYTCSAATALAALYGVGSSAPSSNWTAHLAASSPLFAALDAISGVNASSAAWHQSWDHYFDSLSARLCHAKPLPCHTGSPTDCVSQSQAAAVFRLGMWEYSYLYRGAVESLAYAVGGFGVWVGELAANLRGVVDADGAQRVRFRHNTAHDGSMARLLAILQVEEMVWPGMGAEVVFELYARNVSVPVASASSSSSSSSTAPPSSSDANADATAKDEPRAFPLFSSQPTTTTKKYFLRVLWNGQVLQSSHPALGKLDMVDADAVLAYFDELGTGVRVKELCA</sequence>
<evidence type="ECO:0000256" key="2">
    <source>
        <dbReference type="SAM" id="MobiDB-lite"/>
    </source>
</evidence>
<accession>A0ABR1XF58</accession>
<dbReference type="InterPro" id="IPR000560">
    <property type="entry name" value="His_Pase_clade-2"/>
</dbReference>
<dbReference type="Pfam" id="PF00328">
    <property type="entry name" value="His_Phos_2"/>
    <property type="match status" value="1"/>
</dbReference>
<feature type="compositionally biased region" description="Low complexity" evidence="2">
    <location>
        <begin position="522"/>
        <end position="544"/>
    </location>
</feature>
<organism evidence="4 5">
    <name type="scientific">Phyllosticta citrichinensis</name>
    <dbReference type="NCBI Taxonomy" id="1130410"/>
    <lineage>
        <taxon>Eukaryota</taxon>
        <taxon>Fungi</taxon>
        <taxon>Dikarya</taxon>
        <taxon>Ascomycota</taxon>
        <taxon>Pezizomycotina</taxon>
        <taxon>Dothideomycetes</taxon>
        <taxon>Dothideomycetes incertae sedis</taxon>
        <taxon>Botryosphaeriales</taxon>
        <taxon>Phyllostictaceae</taxon>
        <taxon>Phyllosticta</taxon>
    </lineage>
</organism>
<evidence type="ECO:0000256" key="3">
    <source>
        <dbReference type="SAM" id="Phobius"/>
    </source>
</evidence>
<protein>
    <submittedName>
        <fullName evidence="4">Histidine acid phosphatase-like protein</fullName>
    </submittedName>
</protein>
<keyword evidence="5" id="KW-1185">Reference proteome</keyword>